<dbReference type="GO" id="GO:0033863">
    <property type="term" value="F:ribose 1,5-bisphosphate phosphokinase activity"/>
    <property type="evidence" value="ECO:0007669"/>
    <property type="project" value="UniProtKB-UniRule"/>
</dbReference>
<keyword evidence="5 6" id="KW-0067">ATP-binding</keyword>
<keyword evidence="4 6" id="KW-0547">Nucleotide-binding</keyword>
<dbReference type="PANTHER" id="PTHR23117:SF8">
    <property type="entry name" value="RIBOSE 1,5-BISPHOSPHATE PHOSPHOKINASE PHNN"/>
    <property type="match status" value="1"/>
</dbReference>
<dbReference type="EMBL" id="FWFR01000004">
    <property type="protein sequence ID" value="SLN76096.1"/>
    <property type="molecule type" value="Genomic_DNA"/>
</dbReference>
<feature type="binding site" evidence="6">
    <location>
        <begin position="17"/>
        <end position="24"/>
    </location>
    <ligand>
        <name>ATP</name>
        <dbReference type="ChEBI" id="CHEBI:30616"/>
    </ligand>
</feature>
<dbReference type="UniPathway" id="UPA00087">
    <property type="reaction ID" value="UER00175"/>
</dbReference>
<dbReference type="InterPro" id="IPR008145">
    <property type="entry name" value="GK/Ca_channel_bsu"/>
</dbReference>
<sequence>MTDLPGVALGTMILVVGPSGAGKDTIIDGARARLGENGAFHFVRRDITRPAEAGGERHRPIGDAEFKARVAAGDYCLWWQAHGLGYGIPATVETLLAQGRTTIVNGSRQAIEVARQRFPRRRIILVTAATETLRRRLAARGRENGRNVEERLARAAAFNVAGPDVFRLANDGTVDEATTGFLALVGAAPGDREADSTGR</sequence>
<keyword evidence="9" id="KW-1185">Reference proteome</keyword>
<dbReference type="GO" id="GO:0006015">
    <property type="term" value="P:5-phosphoribose 1-diphosphate biosynthetic process"/>
    <property type="evidence" value="ECO:0007669"/>
    <property type="project" value="UniProtKB-UniRule"/>
</dbReference>
<dbReference type="GO" id="GO:0005829">
    <property type="term" value="C:cytosol"/>
    <property type="evidence" value="ECO:0007669"/>
    <property type="project" value="TreeGrafter"/>
</dbReference>
<name>A0A1Y5TXS6_9PROT</name>
<dbReference type="Pfam" id="PF00625">
    <property type="entry name" value="Guanylate_kin"/>
    <property type="match status" value="1"/>
</dbReference>
<comment type="pathway">
    <text evidence="2 6">Metabolic intermediate biosynthesis; 5-phospho-alpha-D-ribose 1-diphosphate biosynthesis; 5-phospho-alpha-D-ribose 1-diphosphate from D-ribose 5-phosphate (route II): step 3/3.</text>
</comment>
<keyword evidence="8" id="KW-0418">Kinase</keyword>
<organism evidence="8 9">
    <name type="scientific">Oceanibacterium hippocampi</name>
    <dbReference type="NCBI Taxonomy" id="745714"/>
    <lineage>
        <taxon>Bacteria</taxon>
        <taxon>Pseudomonadati</taxon>
        <taxon>Pseudomonadota</taxon>
        <taxon>Alphaproteobacteria</taxon>
        <taxon>Sneathiellales</taxon>
        <taxon>Sneathiellaceae</taxon>
        <taxon>Oceanibacterium</taxon>
    </lineage>
</organism>
<evidence type="ECO:0000259" key="7">
    <source>
        <dbReference type="PROSITE" id="PS50052"/>
    </source>
</evidence>
<accession>A0A1Y5TXS6</accession>
<dbReference type="EC" id="2.7.4.23" evidence="6"/>
<evidence type="ECO:0000256" key="2">
    <source>
        <dbReference type="ARBA" id="ARBA00005069"/>
    </source>
</evidence>
<evidence type="ECO:0000313" key="8">
    <source>
        <dbReference type="EMBL" id="SLN76096.1"/>
    </source>
</evidence>
<evidence type="ECO:0000256" key="6">
    <source>
        <dbReference type="HAMAP-Rule" id="MF_00836"/>
    </source>
</evidence>
<dbReference type="InParanoid" id="A0A1Y5TXS6"/>
<dbReference type="GO" id="GO:0019634">
    <property type="term" value="P:organic phosphonate metabolic process"/>
    <property type="evidence" value="ECO:0007669"/>
    <property type="project" value="UniProtKB-UniRule"/>
</dbReference>
<comment type="function">
    <text evidence="6">Catalyzes the phosphorylation of ribose 1,5-bisphosphate to 5-phospho-D-ribosyl alpha-1-diphosphate (PRPP).</text>
</comment>
<comment type="catalytic activity">
    <reaction evidence="1 6">
        <text>alpha-D-ribose 1,5-bisphosphate + ATP = 5-phospho-alpha-D-ribose 1-diphosphate + ADP</text>
        <dbReference type="Rhea" id="RHEA:20109"/>
        <dbReference type="ChEBI" id="CHEBI:30616"/>
        <dbReference type="ChEBI" id="CHEBI:58017"/>
        <dbReference type="ChEBI" id="CHEBI:68688"/>
        <dbReference type="ChEBI" id="CHEBI:456216"/>
        <dbReference type="EC" id="2.7.4.23"/>
    </reaction>
</comment>
<reference evidence="8 9" key="1">
    <citation type="submission" date="2017-03" db="EMBL/GenBank/DDBJ databases">
        <authorList>
            <person name="Afonso C.L."/>
            <person name="Miller P.J."/>
            <person name="Scott M.A."/>
            <person name="Spackman E."/>
            <person name="Goraichik I."/>
            <person name="Dimitrov K.M."/>
            <person name="Suarez D.L."/>
            <person name="Swayne D.E."/>
        </authorList>
    </citation>
    <scope>NUCLEOTIDE SEQUENCE [LARGE SCALE GENOMIC DNA]</scope>
    <source>
        <strain evidence="8 9">CECT 7691</strain>
    </source>
</reference>
<evidence type="ECO:0000256" key="4">
    <source>
        <dbReference type="ARBA" id="ARBA00022741"/>
    </source>
</evidence>
<dbReference type="InterPro" id="IPR008144">
    <property type="entry name" value="Guanylate_kin-like_dom"/>
</dbReference>
<evidence type="ECO:0000256" key="5">
    <source>
        <dbReference type="ARBA" id="ARBA00022840"/>
    </source>
</evidence>
<dbReference type="SMART" id="SM00072">
    <property type="entry name" value="GuKc"/>
    <property type="match status" value="1"/>
</dbReference>
<dbReference type="Gene3D" id="3.40.50.300">
    <property type="entry name" value="P-loop containing nucleotide triphosphate hydrolases"/>
    <property type="match status" value="1"/>
</dbReference>
<dbReference type="InterPro" id="IPR027417">
    <property type="entry name" value="P-loop_NTPase"/>
</dbReference>
<feature type="domain" description="Guanylate kinase-like" evidence="7">
    <location>
        <begin position="10"/>
        <end position="186"/>
    </location>
</feature>
<dbReference type="PANTHER" id="PTHR23117">
    <property type="entry name" value="GUANYLATE KINASE-RELATED"/>
    <property type="match status" value="1"/>
</dbReference>
<dbReference type="Proteomes" id="UP000193200">
    <property type="component" value="Unassembled WGS sequence"/>
</dbReference>
<evidence type="ECO:0000313" key="9">
    <source>
        <dbReference type="Proteomes" id="UP000193200"/>
    </source>
</evidence>
<gene>
    <name evidence="6 8" type="primary">phnN</name>
    <name evidence="8" type="ORF">OCH7691_04034</name>
</gene>
<dbReference type="GO" id="GO:0005524">
    <property type="term" value="F:ATP binding"/>
    <property type="evidence" value="ECO:0007669"/>
    <property type="project" value="UniProtKB-KW"/>
</dbReference>
<protein>
    <recommendedName>
        <fullName evidence="6">Ribose 1,5-bisphosphate phosphokinase PhnN</fullName>
        <ecNumber evidence="6">2.7.4.23</ecNumber>
    </recommendedName>
    <alternativeName>
        <fullName evidence="6">Ribose 1,5-bisphosphokinase</fullName>
    </alternativeName>
</protein>
<dbReference type="AlphaFoldDB" id="A0A1Y5TXS6"/>
<dbReference type="HAMAP" id="MF_00836">
    <property type="entry name" value="PhnN"/>
    <property type="match status" value="1"/>
</dbReference>
<comment type="similarity">
    <text evidence="6">Belongs to the ribose 1,5-bisphosphokinase family.</text>
</comment>
<evidence type="ECO:0000256" key="3">
    <source>
        <dbReference type="ARBA" id="ARBA00022679"/>
    </source>
</evidence>
<proteinExistence type="inferred from homology"/>
<dbReference type="InterPro" id="IPR012699">
    <property type="entry name" value="PhnN"/>
</dbReference>
<dbReference type="NCBIfam" id="TIGR02322">
    <property type="entry name" value="phosphon_PhnN"/>
    <property type="match status" value="1"/>
</dbReference>
<dbReference type="PROSITE" id="PS50052">
    <property type="entry name" value="GUANYLATE_KINASE_2"/>
    <property type="match status" value="1"/>
</dbReference>
<dbReference type="SUPFAM" id="SSF52540">
    <property type="entry name" value="P-loop containing nucleoside triphosphate hydrolases"/>
    <property type="match status" value="1"/>
</dbReference>
<dbReference type="FunCoup" id="A0A1Y5TXS6">
    <property type="interactions" value="129"/>
</dbReference>
<dbReference type="RefSeq" id="WP_217808166.1">
    <property type="nucleotide sequence ID" value="NZ_FWFR01000004.1"/>
</dbReference>
<keyword evidence="3 6" id="KW-0808">Transferase</keyword>
<evidence type="ECO:0000256" key="1">
    <source>
        <dbReference type="ARBA" id="ARBA00000373"/>
    </source>
</evidence>